<evidence type="ECO:0000256" key="2">
    <source>
        <dbReference type="SAM" id="Phobius"/>
    </source>
</evidence>
<reference evidence="6" key="3">
    <citation type="submission" date="2025-04" db="UniProtKB">
        <authorList>
            <consortium name="RefSeq"/>
        </authorList>
    </citation>
    <scope>IDENTIFICATION</scope>
    <source>
        <strain evidence="6">CBS 304.34</strain>
    </source>
</reference>
<organism evidence="4">
    <name type="scientific">Mytilinidion resinicola</name>
    <dbReference type="NCBI Taxonomy" id="574789"/>
    <lineage>
        <taxon>Eukaryota</taxon>
        <taxon>Fungi</taxon>
        <taxon>Dikarya</taxon>
        <taxon>Ascomycota</taxon>
        <taxon>Pezizomycotina</taxon>
        <taxon>Dothideomycetes</taxon>
        <taxon>Pleosporomycetidae</taxon>
        <taxon>Mytilinidiales</taxon>
        <taxon>Mytilinidiaceae</taxon>
        <taxon>Mytilinidion</taxon>
    </lineage>
</organism>
<evidence type="ECO:0000313" key="6">
    <source>
        <dbReference type="RefSeq" id="XP_033581456.1"/>
    </source>
</evidence>
<keyword evidence="2" id="KW-0472">Membrane</keyword>
<feature type="transmembrane region" description="Helical" evidence="2">
    <location>
        <begin position="631"/>
        <end position="653"/>
    </location>
</feature>
<reference evidence="6" key="2">
    <citation type="submission" date="2020-04" db="EMBL/GenBank/DDBJ databases">
        <authorList>
            <consortium name="NCBI Genome Project"/>
        </authorList>
    </citation>
    <scope>NUCLEOTIDE SEQUENCE</scope>
    <source>
        <strain evidence="6">CBS 304.34</strain>
    </source>
</reference>
<feature type="transmembrane region" description="Helical" evidence="2">
    <location>
        <begin position="178"/>
        <end position="198"/>
    </location>
</feature>
<dbReference type="RefSeq" id="XP_033581456.1">
    <property type="nucleotide sequence ID" value="XM_033723408.1"/>
</dbReference>
<feature type="transmembrane region" description="Helical" evidence="2">
    <location>
        <begin position="127"/>
        <end position="149"/>
    </location>
</feature>
<feature type="transmembrane region" description="Helical" evidence="2">
    <location>
        <begin position="420"/>
        <end position="444"/>
    </location>
</feature>
<feature type="compositionally biased region" description="Polar residues" evidence="1">
    <location>
        <begin position="53"/>
        <end position="63"/>
    </location>
</feature>
<dbReference type="GeneID" id="54464301"/>
<dbReference type="EMBL" id="MU003695">
    <property type="protein sequence ID" value="KAF2814492.1"/>
    <property type="molecule type" value="Genomic_DNA"/>
</dbReference>
<sequence>MSYGDHDLDHSLEEQHDLGLTVRRQTYHRLGSQDYTNIGPRDYESIELENRSSHGSFQQSSNPYRVPRKPVAGSARSGFTPLIQQDIGNAAAGPAVSKKAFWNADSWPLLVKFNNWQRNNRYAGWRLGVLAGCILSVVVLCINVILFAIGATVEGGYVDGFATLHKGPAHRIGNLSTMYHVLINILSTSLLSASNYTMQVLCSPTRKEVDKAHVKGQHLNIGILSTRNLWSISKRRLALWWILALSSVPLHLFYNAAIFKVTSGNQYVAQFVNVAQSDIYHSLNTSKTIHRMNNTEWRKTYSSRYVSETGDIYLIVDQIALEYEFFKSPNHSLSNFALSAPMSVSVDPEKDSSLTSKMQWQEGSWYIPDTIAYLNKTLDLSGNYSWSPGTEWAENPNNTYHIQYSFVKPAIDPNTSKVQIGLIFMAIVIGCNFIKALVMLITFLDHQSAYLVTTGDALASFLTRPDPTTVGCCISAYDAIDQRVKKLVEAGPINEGHSQDSSLEGEFWVKRHRLIDSAISGLRGKAAYMLCTITVVGGVALPTTLGLHVKAWGPASPLTFSLSTHNTFNTRDLLLNASLANLPQLYLSIYYITFNGLYTCVAMAYEWNALGIKRRGLRVTKEEGDQRSTHFLQLPYHWGLPIAATSGVLHWLMSETLFLVRADVRDRDGQLLDLESFSACGYSLSSLLALVLVGFVPILVTGWVVTRPLRQRVPFAAGNSLVVSAACHPPADDVDVHLKKVMWGEVGRFKDVGHCSLSSAEVGEPVPGMRYA</sequence>
<evidence type="ECO:0000259" key="3">
    <source>
        <dbReference type="Pfam" id="PF20163"/>
    </source>
</evidence>
<dbReference type="AlphaFoldDB" id="A0A6A6YZZ7"/>
<feature type="transmembrane region" description="Helical" evidence="2">
    <location>
        <begin position="527"/>
        <end position="549"/>
    </location>
</feature>
<dbReference type="PANTHER" id="PTHR35395">
    <property type="entry name" value="DUF6536 DOMAIN-CONTAINING PROTEIN"/>
    <property type="match status" value="1"/>
</dbReference>
<dbReference type="InterPro" id="IPR046623">
    <property type="entry name" value="DUF6536"/>
</dbReference>
<dbReference type="Proteomes" id="UP000504636">
    <property type="component" value="Unplaced"/>
</dbReference>
<dbReference type="PANTHER" id="PTHR35395:SF1">
    <property type="entry name" value="DUF6536 DOMAIN-CONTAINING PROTEIN"/>
    <property type="match status" value="1"/>
</dbReference>
<feature type="transmembrane region" description="Helical" evidence="2">
    <location>
        <begin position="682"/>
        <end position="705"/>
    </location>
</feature>
<feature type="domain" description="DUF6536" evidence="3">
    <location>
        <begin position="125"/>
        <end position="273"/>
    </location>
</feature>
<keyword evidence="2" id="KW-0812">Transmembrane</keyword>
<feature type="region of interest" description="Disordered" evidence="1">
    <location>
        <begin position="50"/>
        <end position="73"/>
    </location>
</feature>
<keyword evidence="2" id="KW-1133">Transmembrane helix</keyword>
<name>A0A6A6YZZ7_9PEZI</name>
<evidence type="ECO:0000313" key="4">
    <source>
        <dbReference type="EMBL" id="KAF2814492.1"/>
    </source>
</evidence>
<feature type="transmembrane region" description="Helical" evidence="2">
    <location>
        <begin position="589"/>
        <end position="610"/>
    </location>
</feature>
<gene>
    <name evidence="4 6" type="ORF">BDZ99DRAFT_495950</name>
</gene>
<evidence type="ECO:0000313" key="5">
    <source>
        <dbReference type="Proteomes" id="UP000504636"/>
    </source>
</evidence>
<evidence type="ECO:0000256" key="1">
    <source>
        <dbReference type="SAM" id="MobiDB-lite"/>
    </source>
</evidence>
<dbReference type="Pfam" id="PF20163">
    <property type="entry name" value="DUF6536"/>
    <property type="match status" value="1"/>
</dbReference>
<proteinExistence type="predicted"/>
<feature type="transmembrane region" description="Helical" evidence="2">
    <location>
        <begin position="237"/>
        <end position="254"/>
    </location>
</feature>
<keyword evidence="5" id="KW-1185">Reference proteome</keyword>
<protein>
    <recommendedName>
        <fullName evidence="3">DUF6536 domain-containing protein</fullName>
    </recommendedName>
</protein>
<dbReference type="OrthoDB" id="5429634at2759"/>
<accession>A0A6A6YZZ7</accession>
<reference evidence="4 6" key="1">
    <citation type="journal article" date="2020" name="Stud. Mycol.">
        <title>101 Dothideomycetes genomes: a test case for predicting lifestyles and emergence of pathogens.</title>
        <authorList>
            <person name="Haridas S."/>
            <person name="Albert R."/>
            <person name="Binder M."/>
            <person name="Bloem J."/>
            <person name="Labutti K."/>
            <person name="Salamov A."/>
            <person name="Andreopoulos B."/>
            <person name="Baker S."/>
            <person name="Barry K."/>
            <person name="Bills G."/>
            <person name="Bluhm B."/>
            <person name="Cannon C."/>
            <person name="Castanera R."/>
            <person name="Culley D."/>
            <person name="Daum C."/>
            <person name="Ezra D."/>
            <person name="Gonzalez J."/>
            <person name="Henrissat B."/>
            <person name="Kuo A."/>
            <person name="Liang C."/>
            <person name="Lipzen A."/>
            <person name="Lutzoni F."/>
            <person name="Magnuson J."/>
            <person name="Mondo S."/>
            <person name="Nolan M."/>
            <person name="Ohm R."/>
            <person name="Pangilinan J."/>
            <person name="Park H.-J."/>
            <person name="Ramirez L."/>
            <person name="Alfaro M."/>
            <person name="Sun H."/>
            <person name="Tritt A."/>
            <person name="Yoshinaga Y."/>
            <person name="Zwiers L.-H."/>
            <person name="Turgeon B."/>
            <person name="Goodwin S."/>
            <person name="Spatafora J."/>
            <person name="Crous P."/>
            <person name="Grigoriev I."/>
        </authorList>
    </citation>
    <scope>NUCLEOTIDE SEQUENCE</scope>
    <source>
        <strain evidence="4 6">CBS 304.34</strain>
    </source>
</reference>